<dbReference type="Proteomes" id="UP000005408">
    <property type="component" value="Unassembled WGS sequence"/>
</dbReference>
<feature type="chain" id="PRO_5042431181" evidence="2">
    <location>
        <begin position="18"/>
        <end position="276"/>
    </location>
</feature>
<evidence type="ECO:0000256" key="1">
    <source>
        <dbReference type="SAM" id="MobiDB-lite"/>
    </source>
</evidence>
<dbReference type="OrthoDB" id="6206780at2759"/>
<sequence>MQRYVWLLCFSLDLCWAENDSGCCGDIDVDGICSKCCQNYHLLEGICKECPLGFYGYKCNTECIYPWYGALCGVSCTDYPNNCSKADCHPALGCQNNGRIIVTQTTQSSSKKQLNSNVSTPATPIYVGTTVAGTNLNTTDAPWLVSVVKILGCTLGVSLLVNMGLVCLFIFKRRRESTPGKSMNNLQQSEQELKLYNASCQQNVGRVVDTSRNNINSSAPYHDLSADPRLRRSDDKGRKESVGKSTHTYLEPIPRECIDIDNPSYVDMTLLDSVRS</sequence>
<dbReference type="EnsemblMetazoa" id="G21116.5">
    <property type="protein sequence ID" value="G21116.5:cds"/>
    <property type="gene ID" value="G21116"/>
</dbReference>
<organism evidence="3 4">
    <name type="scientific">Magallana gigas</name>
    <name type="common">Pacific oyster</name>
    <name type="synonym">Crassostrea gigas</name>
    <dbReference type="NCBI Taxonomy" id="29159"/>
    <lineage>
        <taxon>Eukaryota</taxon>
        <taxon>Metazoa</taxon>
        <taxon>Spiralia</taxon>
        <taxon>Lophotrochozoa</taxon>
        <taxon>Mollusca</taxon>
        <taxon>Bivalvia</taxon>
        <taxon>Autobranchia</taxon>
        <taxon>Pteriomorphia</taxon>
        <taxon>Ostreida</taxon>
        <taxon>Ostreoidea</taxon>
        <taxon>Ostreidae</taxon>
        <taxon>Magallana</taxon>
    </lineage>
</organism>
<evidence type="ECO:0000313" key="4">
    <source>
        <dbReference type="Proteomes" id="UP000005408"/>
    </source>
</evidence>
<dbReference type="OMA" id="THKEILM"/>
<reference evidence="3" key="1">
    <citation type="submission" date="2022-08" db="UniProtKB">
        <authorList>
            <consortium name="EnsemblMetazoa"/>
        </authorList>
    </citation>
    <scope>IDENTIFICATION</scope>
    <source>
        <strain evidence="3">05x7-T-G4-1.051#20</strain>
    </source>
</reference>
<accession>A0A8W8JUM2</accession>
<protein>
    <submittedName>
        <fullName evidence="3">Uncharacterized protein</fullName>
    </submittedName>
</protein>
<dbReference type="EnsemblMetazoa" id="G21116.2">
    <property type="protein sequence ID" value="G21116.2:cds"/>
    <property type="gene ID" value="G21116"/>
</dbReference>
<evidence type="ECO:0000313" key="3">
    <source>
        <dbReference type="EnsemblMetazoa" id="G21116.5:cds"/>
    </source>
</evidence>
<feature type="region of interest" description="Disordered" evidence="1">
    <location>
        <begin position="216"/>
        <end position="246"/>
    </location>
</feature>
<keyword evidence="2" id="KW-0732">Signal</keyword>
<proteinExistence type="predicted"/>
<dbReference type="AlphaFoldDB" id="A0A8W8JUM2"/>
<name>A0A8W8JUM2_MAGGI</name>
<dbReference type="EnsemblMetazoa" id="G21116.3">
    <property type="protein sequence ID" value="G21116.3:cds"/>
    <property type="gene ID" value="G21116"/>
</dbReference>
<evidence type="ECO:0000256" key="2">
    <source>
        <dbReference type="SAM" id="SignalP"/>
    </source>
</evidence>
<feature type="signal peptide" evidence="2">
    <location>
        <begin position="1"/>
        <end position="17"/>
    </location>
</feature>
<keyword evidence="4" id="KW-1185">Reference proteome</keyword>
<feature type="compositionally biased region" description="Basic and acidic residues" evidence="1">
    <location>
        <begin position="224"/>
        <end position="242"/>
    </location>
</feature>